<protein>
    <submittedName>
        <fullName evidence="3">NIPSNAP family protein</fullName>
    </submittedName>
</protein>
<dbReference type="PANTHER" id="PTHR21017">
    <property type="entry name" value="NIPSNAP-RELATED"/>
    <property type="match status" value="1"/>
</dbReference>
<dbReference type="InterPro" id="IPR012577">
    <property type="entry name" value="NIPSNAP"/>
</dbReference>
<dbReference type="AlphaFoldDB" id="A0A069PCF0"/>
<evidence type="ECO:0000256" key="1">
    <source>
        <dbReference type="ARBA" id="ARBA00005291"/>
    </source>
</evidence>
<feature type="domain" description="NIPSNAP" evidence="2">
    <location>
        <begin position="8"/>
        <end position="68"/>
    </location>
</feature>
<dbReference type="OrthoDB" id="6182832at2"/>
<dbReference type="Gene3D" id="3.30.70.100">
    <property type="match status" value="2"/>
</dbReference>
<dbReference type="eggNOG" id="ENOG50305ZK">
    <property type="taxonomic scope" value="Bacteria"/>
</dbReference>
<dbReference type="STRING" id="1071679.BG57_03250"/>
<comment type="similarity">
    <text evidence="1">Belongs to the NipSnap family.</text>
</comment>
<reference evidence="6" key="3">
    <citation type="journal article" date="2019" name="Int. J. Syst. Evol. Microbiol.">
        <title>The Global Catalogue of Microorganisms (GCM) 10K type strain sequencing project: providing services to taxonomists for standard genome sequencing and annotation.</title>
        <authorList>
            <consortium name="The Broad Institute Genomics Platform"/>
            <consortium name="The Broad Institute Genome Sequencing Center for Infectious Disease"/>
            <person name="Wu L."/>
            <person name="Ma J."/>
        </authorList>
    </citation>
    <scope>NUCLEOTIDE SEQUENCE [LARGE SCALE GENOMIC DNA]</scope>
    <source>
        <strain evidence="6">CGMCC 1.11013</strain>
    </source>
</reference>
<reference evidence="4 5" key="2">
    <citation type="submission" date="2014-03" db="EMBL/GenBank/DDBJ databases">
        <title>Draft Genome Sequences of Four Burkholderia Strains.</title>
        <authorList>
            <person name="Liu X.Y."/>
            <person name="Li C.X."/>
            <person name="Xu J.H."/>
        </authorList>
    </citation>
    <scope>NUCLEOTIDE SEQUENCE [LARGE SCALE GENOMIC DNA]</scope>
    <source>
        <strain evidence="4 5">R27</strain>
    </source>
</reference>
<dbReference type="Pfam" id="PF07978">
    <property type="entry name" value="NIPSNAP"/>
    <property type="match status" value="2"/>
</dbReference>
<sequence>MNLYDTVTLTVKIGANAQVFEHIQASAAQPGSTLLGCWYSDIGALGKVMVLRGFESEAALIGERRRLLLEGNPFGCGEFVTDVEVNSYAMFPFLPPIQPAVHGGIYEMRVYGTKLASLQHTIDAWEKAVPERTKRSPLIGAMFALDGAVPRFLNIWPYKSVDERSRIRAEAVKDGIWPPKGGPAHLTTMESTIYVPAPFSPLR</sequence>
<evidence type="ECO:0000313" key="3">
    <source>
        <dbReference type="EMBL" id="GGD65155.1"/>
    </source>
</evidence>
<dbReference type="SUPFAM" id="SSF54909">
    <property type="entry name" value="Dimeric alpha+beta barrel"/>
    <property type="match status" value="2"/>
</dbReference>
<dbReference type="InterPro" id="IPR011008">
    <property type="entry name" value="Dimeric_a/b-barrel"/>
</dbReference>
<dbReference type="InterPro" id="IPR051557">
    <property type="entry name" value="NipSnap_domain"/>
</dbReference>
<dbReference type="Proteomes" id="UP000027439">
    <property type="component" value="Unassembled WGS sequence"/>
</dbReference>
<organism evidence="4 5">
    <name type="scientific">Caballeronia grimmiae</name>
    <dbReference type="NCBI Taxonomy" id="1071679"/>
    <lineage>
        <taxon>Bacteria</taxon>
        <taxon>Pseudomonadati</taxon>
        <taxon>Pseudomonadota</taxon>
        <taxon>Betaproteobacteria</taxon>
        <taxon>Burkholderiales</taxon>
        <taxon>Burkholderiaceae</taxon>
        <taxon>Caballeronia</taxon>
    </lineage>
</organism>
<reference evidence="3" key="1">
    <citation type="journal article" date="2014" name="Int. J. Syst. Evol. Microbiol.">
        <title>Complete genome of a new Firmicutes species belonging to the dominant human colonic microbiota ('Ruminococcus bicirculans') reveals two chromosomes and a selective capacity to utilize plant glucans.</title>
        <authorList>
            <consortium name="NISC Comparative Sequencing Program"/>
            <person name="Wegmann U."/>
            <person name="Louis P."/>
            <person name="Goesmann A."/>
            <person name="Henrissat B."/>
            <person name="Duncan S.H."/>
            <person name="Flint H.J."/>
        </authorList>
    </citation>
    <scope>NUCLEOTIDE SEQUENCE</scope>
    <source>
        <strain evidence="3">CGMCC 1.11013</strain>
    </source>
</reference>
<dbReference type="EMBL" id="BMEG01000002">
    <property type="protein sequence ID" value="GGD65155.1"/>
    <property type="molecule type" value="Genomic_DNA"/>
</dbReference>
<evidence type="ECO:0000259" key="2">
    <source>
        <dbReference type="Pfam" id="PF07978"/>
    </source>
</evidence>
<comment type="caution">
    <text evidence="4">The sequence shown here is derived from an EMBL/GenBank/DDBJ whole genome shotgun (WGS) entry which is preliminary data.</text>
</comment>
<evidence type="ECO:0000313" key="5">
    <source>
        <dbReference type="Proteomes" id="UP000027439"/>
    </source>
</evidence>
<evidence type="ECO:0000313" key="4">
    <source>
        <dbReference type="EMBL" id="KDR34981.1"/>
    </source>
</evidence>
<name>A0A069PCF0_9BURK</name>
<keyword evidence="6" id="KW-1185">Reference proteome</keyword>
<accession>A0A069PCF0</accession>
<gene>
    <name evidence="4" type="ORF">BG57_03250</name>
    <name evidence="3" type="ORF">GCM10010985_19130</name>
</gene>
<dbReference type="PANTHER" id="PTHR21017:SF17">
    <property type="entry name" value="PROTEIN NIPSNAP"/>
    <property type="match status" value="1"/>
</dbReference>
<feature type="domain" description="NIPSNAP" evidence="2">
    <location>
        <begin position="106"/>
        <end position="201"/>
    </location>
</feature>
<dbReference type="EMBL" id="JFHE01000010">
    <property type="protein sequence ID" value="KDR34981.1"/>
    <property type="molecule type" value="Genomic_DNA"/>
</dbReference>
<dbReference type="RefSeq" id="WP_035963873.1">
    <property type="nucleotide sequence ID" value="NZ_BMEG01000002.1"/>
</dbReference>
<proteinExistence type="inferred from homology"/>
<evidence type="ECO:0000313" key="6">
    <source>
        <dbReference type="Proteomes" id="UP000597138"/>
    </source>
</evidence>
<dbReference type="Proteomes" id="UP000597138">
    <property type="component" value="Unassembled WGS sequence"/>
</dbReference>
<reference evidence="3" key="4">
    <citation type="submission" date="2024-05" db="EMBL/GenBank/DDBJ databases">
        <authorList>
            <person name="Sun Q."/>
            <person name="Zhou Y."/>
        </authorList>
    </citation>
    <scope>NUCLEOTIDE SEQUENCE</scope>
    <source>
        <strain evidence="3">CGMCC 1.11013</strain>
    </source>
</reference>